<keyword evidence="2" id="KW-1185">Reference proteome</keyword>
<protein>
    <submittedName>
        <fullName evidence="1">Uncharacterized protein</fullName>
    </submittedName>
</protein>
<gene>
    <name evidence="1" type="ORF">SCODWIG_00409</name>
</gene>
<dbReference type="PANTHER" id="PTHR31531:SF2">
    <property type="entry name" value="E3 UBIQUITIN-PROTEIN LIGASE E3D"/>
    <property type="match status" value="1"/>
</dbReference>
<dbReference type="GO" id="GO:0000209">
    <property type="term" value="P:protein polyubiquitination"/>
    <property type="evidence" value="ECO:0007669"/>
    <property type="project" value="TreeGrafter"/>
</dbReference>
<accession>A0A376B1T7</accession>
<dbReference type="GO" id="GO:0031624">
    <property type="term" value="F:ubiquitin conjugating enzyme binding"/>
    <property type="evidence" value="ECO:0007669"/>
    <property type="project" value="TreeGrafter"/>
</dbReference>
<dbReference type="GO" id="GO:0006513">
    <property type="term" value="P:protein monoubiquitination"/>
    <property type="evidence" value="ECO:0007669"/>
    <property type="project" value="TreeGrafter"/>
</dbReference>
<dbReference type="GO" id="GO:0005634">
    <property type="term" value="C:nucleus"/>
    <property type="evidence" value="ECO:0007669"/>
    <property type="project" value="TreeGrafter"/>
</dbReference>
<dbReference type="VEuPathDB" id="FungiDB:SCODWIG_00409"/>
<dbReference type="InterPro" id="IPR019193">
    <property type="entry name" value="UBQ-conj_enz_E2-bd_prot"/>
</dbReference>
<dbReference type="Pfam" id="PF09814">
    <property type="entry name" value="HECT_2"/>
    <property type="match status" value="1"/>
</dbReference>
<dbReference type="GO" id="GO:0000151">
    <property type="term" value="C:ubiquitin ligase complex"/>
    <property type="evidence" value="ECO:0007669"/>
    <property type="project" value="TreeGrafter"/>
</dbReference>
<dbReference type="GO" id="GO:0005829">
    <property type="term" value="C:cytosol"/>
    <property type="evidence" value="ECO:0007669"/>
    <property type="project" value="TreeGrafter"/>
</dbReference>
<evidence type="ECO:0000313" key="2">
    <source>
        <dbReference type="Proteomes" id="UP000262825"/>
    </source>
</evidence>
<reference evidence="2" key="1">
    <citation type="submission" date="2018-06" db="EMBL/GenBank/DDBJ databases">
        <authorList>
            <person name="Guldener U."/>
        </authorList>
    </citation>
    <scope>NUCLEOTIDE SEQUENCE [LARGE SCALE GENOMIC DNA]</scope>
    <source>
        <strain evidence="2">UTAD17</strain>
    </source>
</reference>
<dbReference type="AlphaFoldDB" id="A0A376B1T7"/>
<sequence length="212" mass="24427">MAYLAEYLPRIGIVQISFTDNYELDHITEKQVLMKNGETFNLPHQVILDPGNDATSKNVKSLVNEKVISIRCKAVGGARLKSSANHSTLCFYEKWNSIELKKLHGFFLVCNNCQEKVLDSIYYDKIYDLPSENWTELMDLWHCHKPDENVNFFYQSSMNNLIPANKELFIGESYFLINNSNACLIKGKLIECKKCFSELVPVNCRILDLMNL</sequence>
<dbReference type="EMBL" id="UFAJ01000032">
    <property type="protein sequence ID" value="SSD58648.1"/>
    <property type="molecule type" value="Genomic_DNA"/>
</dbReference>
<proteinExistence type="predicted"/>
<dbReference type="GO" id="GO:0061630">
    <property type="term" value="F:ubiquitin protein ligase activity"/>
    <property type="evidence" value="ECO:0007669"/>
    <property type="project" value="TreeGrafter"/>
</dbReference>
<dbReference type="PANTHER" id="PTHR31531">
    <property type="entry name" value="E3 UBIQUITIN-PROTEIN LIGASE E3D FAMILY MEMBER"/>
    <property type="match status" value="1"/>
</dbReference>
<dbReference type="GO" id="GO:0030332">
    <property type="term" value="F:cyclin binding"/>
    <property type="evidence" value="ECO:0007669"/>
    <property type="project" value="TreeGrafter"/>
</dbReference>
<organism evidence="1 2">
    <name type="scientific">Saccharomycodes ludwigii</name>
    <dbReference type="NCBI Taxonomy" id="36035"/>
    <lineage>
        <taxon>Eukaryota</taxon>
        <taxon>Fungi</taxon>
        <taxon>Dikarya</taxon>
        <taxon>Ascomycota</taxon>
        <taxon>Saccharomycotina</taxon>
        <taxon>Saccharomycetes</taxon>
        <taxon>Saccharomycodales</taxon>
        <taxon>Saccharomycodaceae</taxon>
        <taxon>Saccharomycodes</taxon>
    </lineage>
</organism>
<dbReference type="Proteomes" id="UP000262825">
    <property type="component" value="Unassembled WGS sequence"/>
</dbReference>
<name>A0A376B1T7_9ASCO</name>
<dbReference type="GO" id="GO:0043161">
    <property type="term" value="P:proteasome-mediated ubiquitin-dependent protein catabolic process"/>
    <property type="evidence" value="ECO:0007669"/>
    <property type="project" value="TreeGrafter"/>
</dbReference>
<evidence type="ECO:0000313" key="1">
    <source>
        <dbReference type="EMBL" id="SSD58648.1"/>
    </source>
</evidence>
<dbReference type="GO" id="GO:0051865">
    <property type="term" value="P:protein autoubiquitination"/>
    <property type="evidence" value="ECO:0007669"/>
    <property type="project" value="TreeGrafter"/>
</dbReference>